<keyword evidence="4" id="KW-1185">Reference proteome</keyword>
<feature type="region of interest" description="Disordered" evidence="2">
    <location>
        <begin position="545"/>
        <end position="569"/>
    </location>
</feature>
<dbReference type="Proteomes" id="UP001515480">
    <property type="component" value="Unassembled WGS sequence"/>
</dbReference>
<name>A0AB34J408_PRYPA</name>
<feature type="compositionally biased region" description="Basic and acidic residues" evidence="2">
    <location>
        <begin position="545"/>
        <end position="554"/>
    </location>
</feature>
<protein>
    <submittedName>
        <fullName evidence="3">Uncharacterized protein</fullName>
    </submittedName>
</protein>
<dbReference type="AlphaFoldDB" id="A0AB34J408"/>
<evidence type="ECO:0000256" key="2">
    <source>
        <dbReference type="SAM" id="MobiDB-lite"/>
    </source>
</evidence>
<feature type="region of interest" description="Disordered" evidence="2">
    <location>
        <begin position="50"/>
        <end position="70"/>
    </location>
</feature>
<proteinExistence type="predicted"/>
<evidence type="ECO:0000256" key="1">
    <source>
        <dbReference type="SAM" id="Coils"/>
    </source>
</evidence>
<feature type="coiled-coil region" evidence="1">
    <location>
        <begin position="405"/>
        <end position="432"/>
    </location>
</feature>
<reference evidence="3 4" key="1">
    <citation type="journal article" date="2024" name="Science">
        <title>Giant polyketide synthase enzymes in the biosynthesis of giant marine polyether toxins.</title>
        <authorList>
            <person name="Fallon T.R."/>
            <person name="Shende V.V."/>
            <person name="Wierzbicki I.H."/>
            <person name="Pendleton A.L."/>
            <person name="Watervoot N.F."/>
            <person name="Auber R.P."/>
            <person name="Gonzalez D.J."/>
            <person name="Wisecaver J.H."/>
            <person name="Moore B.S."/>
        </authorList>
    </citation>
    <scope>NUCLEOTIDE SEQUENCE [LARGE SCALE GENOMIC DNA]</scope>
    <source>
        <strain evidence="3 4">12B1</strain>
    </source>
</reference>
<evidence type="ECO:0000313" key="4">
    <source>
        <dbReference type="Proteomes" id="UP001515480"/>
    </source>
</evidence>
<sequence>MCLYCDRMAPRCAYTYGAYFEKICYKNAPRRSEAFHVKVTKQEWPDLFPAAKGDGLQQSKQPSPTTPPPRLAILRTDATHVETEIQSSKMAPAVKWYDTKPGVPNESEVLFFSLLVAKRASTAVEAEEWAKNILKLDEPIRSSPIWPPPGVPELQWKGSRAPSHLKLLHDAYGSSWTKEDLEQIVKAMLAFKGPGRFEAGRLQFHHLRSYKDANLRGPPQGTKGKAPPRFCCASVLDVAALVKRECRQLRQLLKLDIPVDEVPTIAMDLENMMKEANTLRTAFKSQGIKLQTTHAELCKVKDAHRQAMRRAQDIRKAKRDAREAERQKLATRVAACRQRMRARMSALKTQRMTAFKEARLRGKQQGEEAASAELERRRAQVSTARKRARDSEYAASQSKKRLLRAQYAEGQVKELSAQIEEYRAHYSSALNAKQEAEVVLGKFSMMPTWRPVRGKGRGRGRSAIDWRHTVSIWELLTLGVPASAVGKTIVSIVKRTAPWLEPVEPTVPTIRESRFALRTGEEAMAARRAAASFRVRQLGPAHECRRLSSRRREQSSLQKSFVPLQRRSE</sequence>
<comment type="caution">
    <text evidence="3">The sequence shown here is derived from an EMBL/GenBank/DDBJ whole genome shotgun (WGS) entry which is preliminary data.</text>
</comment>
<organism evidence="3 4">
    <name type="scientific">Prymnesium parvum</name>
    <name type="common">Toxic golden alga</name>
    <dbReference type="NCBI Taxonomy" id="97485"/>
    <lineage>
        <taxon>Eukaryota</taxon>
        <taxon>Haptista</taxon>
        <taxon>Haptophyta</taxon>
        <taxon>Prymnesiophyceae</taxon>
        <taxon>Prymnesiales</taxon>
        <taxon>Prymnesiaceae</taxon>
        <taxon>Prymnesium</taxon>
    </lineage>
</organism>
<accession>A0AB34J408</accession>
<gene>
    <name evidence="3" type="ORF">AB1Y20_005231</name>
</gene>
<feature type="region of interest" description="Disordered" evidence="2">
    <location>
        <begin position="360"/>
        <end position="395"/>
    </location>
</feature>
<dbReference type="EMBL" id="JBGBPQ010000013">
    <property type="protein sequence ID" value="KAL1511951.1"/>
    <property type="molecule type" value="Genomic_DNA"/>
</dbReference>
<evidence type="ECO:0000313" key="3">
    <source>
        <dbReference type="EMBL" id="KAL1511951.1"/>
    </source>
</evidence>
<keyword evidence="1" id="KW-0175">Coiled coil</keyword>
<feature type="coiled-coil region" evidence="1">
    <location>
        <begin position="304"/>
        <end position="334"/>
    </location>
</feature>